<dbReference type="PROSITE" id="PS51450">
    <property type="entry name" value="LRR"/>
    <property type="match status" value="1"/>
</dbReference>
<dbReference type="InterPro" id="IPR000719">
    <property type="entry name" value="Prot_kinase_dom"/>
</dbReference>
<keyword evidence="10" id="KW-0963">Cytoplasm</keyword>
<feature type="domain" description="Protein kinase" evidence="36">
    <location>
        <begin position="734"/>
        <end position="1023"/>
    </location>
</feature>
<dbReference type="SUPFAM" id="SSF48403">
    <property type="entry name" value="Ankyrin repeat"/>
    <property type="match status" value="1"/>
</dbReference>
<evidence type="ECO:0000256" key="11">
    <source>
        <dbReference type="ARBA" id="ARBA00022525"/>
    </source>
</evidence>
<keyword evidence="13" id="KW-0433">Leucine-rich repeat</keyword>
<evidence type="ECO:0000256" key="32">
    <source>
        <dbReference type="PROSITE-ProRule" id="PRU00023"/>
    </source>
</evidence>
<dbReference type="GO" id="GO:0045595">
    <property type="term" value="P:regulation of cell differentiation"/>
    <property type="evidence" value="ECO:0007669"/>
    <property type="project" value="UniProtKB-ARBA"/>
</dbReference>
<dbReference type="FunFam" id="2.60.40.10:FF:000016">
    <property type="entry name" value="Fibroblast growth factor receptor"/>
    <property type="match status" value="1"/>
</dbReference>
<dbReference type="GO" id="GO:0005634">
    <property type="term" value="C:nucleus"/>
    <property type="evidence" value="ECO:0007669"/>
    <property type="project" value="UniProtKB-SubCell"/>
</dbReference>
<dbReference type="GO" id="GO:0017157">
    <property type="term" value="P:regulation of exocytosis"/>
    <property type="evidence" value="ECO:0007669"/>
    <property type="project" value="TreeGrafter"/>
</dbReference>
<protein>
    <recommendedName>
        <fullName evidence="7">Fibroblast growth factor receptor 1</fullName>
        <ecNumber evidence="6">2.7.10.1</ecNumber>
    </recommendedName>
    <alternativeName>
        <fullName evidence="8">NT-3 growth factor receptor</fullName>
    </alternativeName>
    <alternativeName>
        <fullName evidence="30">Neurotrophic tyrosine kinase receptor type 3</fullName>
    </alternativeName>
</protein>
<dbReference type="EC" id="2.7.10.1" evidence="6"/>
<dbReference type="InterPro" id="IPR007110">
    <property type="entry name" value="Ig-like_dom"/>
</dbReference>
<evidence type="ECO:0000256" key="9">
    <source>
        <dbReference type="ARBA" id="ARBA00022475"/>
    </source>
</evidence>
<dbReference type="SMART" id="SM00219">
    <property type="entry name" value="TyrKc"/>
    <property type="match status" value="1"/>
</dbReference>
<keyword evidence="19" id="KW-0418">Kinase</keyword>
<proteinExistence type="predicted"/>
<dbReference type="PROSITE" id="PS50835">
    <property type="entry name" value="IG_LIKE"/>
    <property type="match status" value="3"/>
</dbReference>
<keyword evidence="20 33" id="KW-0067">ATP-binding</keyword>
<dbReference type="CDD" id="cd05098">
    <property type="entry name" value="PTKc_FGFR1"/>
    <property type="match status" value="1"/>
</dbReference>
<keyword evidence="26" id="KW-0325">Glycoprotein</keyword>
<dbReference type="InterPro" id="IPR017441">
    <property type="entry name" value="Protein_kinase_ATP_BS"/>
</dbReference>
<sequence length="1647" mass="185965">MASDRQHCSCCSHPVSSPSVHQTMNEMDFERGIWSAAMDGDLERVESLVQRGTDLNLRDSSGYTALHYASRSGHLAVCTFLLENGACASPQTPGGATPLHRSAYCGHLDVVRILLHRRADPMLCDDDGASPLHKKKCFSCIGNWKTSGIMKMCLVYVRVFVHQHLERETFKRKAQMSHGPQSLSLALLPLPPVHVTKLSNQSSKIQPTTSFFQIVAFTEVQHKLSTCDRVTKDKCYHQLSTANDPLLMPQRSEWSSSHREAKSCSFLSRMLMRQSLLLFLALFAQVLRIQCRPPNTDEVFVETQADLFTLYLGDRLDLSCSAKEQVHAVNWTKDHLAVVDGEHTRIRNGQLEIEAVELTDSGLYACTTFGNHSLHFNVTVDTLASSEDDDEDEESSSEEAKLLGSQKLLPMAPQWAHPEKMEKKLHAVPASKTVKFRCQASGNPTPTLKWYKNGKEFKRDHRIGGFKVRDHVWTIIMESVVPSDKGNYTCLVENQYGSINHTYQLDVVERSPHRPILQAGLPANRTVAVGSDVEFECKVFSDPQPHIQWLKHIEVNGSRVGPDGLPYVRILKTAGLNTTDKEMEVLQLRNVSFDDAGEYTCLAGNSIGYSHHSAWLTVFEAVTNYPPASHTYLEVVIYCVGFFFIAVMIAIAVIVKIRTSSKKSDFNSQLAVHKLAKSIPLRRQVSVDSSSSIHSGVMLVRPSRLSSSGSPMLSGVSEYELPQDPRWELSRGRLVLGKPLGEGCFGQVVMAEVLGLDKEKPNRVSKVAVKMLKSDATEKDLSDLISEMEMMKIIGKHKNIINLLGACTQEGPLYVIVEYASKGNLREYLRARRPPGMEYCYNPDQVPVENMSIKDLVSCAYQVARGMEYLASKKCIHRDLAARNVLVTEDSVMKIADFGLARDIHHIDYYKKTTNGRLPVKWMAPEALFDRIYTHQSDVWSFGVLLWEIFTLGGSPYPGVPVEELFKLLKEGHRMDKPSTCTHELYMMMRDCWHAVPSQRPTFKQLVEDLDRCLAMTSNQEYLELSVPLDQYSPSYPDTRSSTCSSGEDSVFSHDAGADEPCLPKFPPHSNGADRRRISPSHLPLEEKLQGASLSSSLRMLELGPGWLRLICLSILCLCLCLPSGLNARRAPKIPRCPATCSCTKDSAFCVDTKAIPKSFPPGIISLTMVNAAFTTIPEGAFSHLHLLQFLLLNSNTFTTVADDAFAGLSHLQYLFIENNDIQALSKYTFRGLKSLTHLSLSNNNLQQLPRDLFIHLDILTDLDLRGNSFRCDCKIKWLVDWMEKTNTSVPAIYCASPFEFQGRRIHDLVPRDFSCISADFAVYETFPFHSVSVESYEFSGDQFVAFAQPESGFCTLFVWDHVELVFRRFHNITSHSAVYCKPVVINNTVYMVVAQLFGGSHIYKWEEGPQRFVKIQDIDTTRVRKPNFVETFQLDEEWYFIVADSSKAGSTSIYRWNSNGFYSHQSLHPWHRDTHVEFLDVGGKPHLILSSASQPPVVYQWSRSQRQFSFYSQITELADVQMVKHFWVRRVLYLCLTRFIGDSKILRWEGQRFTEIQTLPSRGSMAVYPFTVGPRQYLILGSDFSFSRVYLWDDLTQRFQPFQELNMRAPRAFSLVSVDKKDLLLTASFKGNTLAYQHLVVDLSAK</sequence>
<dbReference type="SMART" id="SM00409">
    <property type="entry name" value="IG"/>
    <property type="match status" value="3"/>
</dbReference>
<evidence type="ECO:0000256" key="13">
    <source>
        <dbReference type="ARBA" id="ARBA00022614"/>
    </source>
</evidence>
<feature type="repeat" description="ANK" evidence="32">
    <location>
        <begin position="94"/>
        <end position="126"/>
    </location>
</feature>
<keyword evidence="11" id="KW-0964">Secreted</keyword>
<dbReference type="GO" id="GO:0005007">
    <property type="term" value="F:fibroblast growth factor receptor activity"/>
    <property type="evidence" value="ECO:0007669"/>
    <property type="project" value="InterPro"/>
</dbReference>
<keyword evidence="29" id="KW-0968">Cytoplasmic vesicle</keyword>
<dbReference type="PROSITE" id="PS50088">
    <property type="entry name" value="ANK_REPEAT"/>
    <property type="match status" value="2"/>
</dbReference>
<keyword evidence="17" id="KW-0677">Repeat</keyword>
<evidence type="ECO:0000256" key="30">
    <source>
        <dbReference type="ARBA" id="ARBA00031677"/>
    </source>
</evidence>
<comment type="catalytic activity">
    <reaction evidence="31">
        <text>L-tyrosyl-[protein] + ATP = O-phospho-L-tyrosyl-[protein] + ADP + H(+)</text>
        <dbReference type="Rhea" id="RHEA:10596"/>
        <dbReference type="Rhea" id="RHEA-COMP:10136"/>
        <dbReference type="Rhea" id="RHEA-COMP:20101"/>
        <dbReference type="ChEBI" id="CHEBI:15378"/>
        <dbReference type="ChEBI" id="CHEBI:30616"/>
        <dbReference type="ChEBI" id="CHEBI:46858"/>
        <dbReference type="ChEBI" id="CHEBI:61978"/>
        <dbReference type="ChEBI" id="CHEBI:456216"/>
        <dbReference type="EC" id="2.7.10.1"/>
    </reaction>
</comment>
<keyword evidence="24" id="KW-1015">Disulfide bond</keyword>
<dbReference type="Proteomes" id="UP000246464">
    <property type="component" value="Chromosome 9"/>
</dbReference>
<dbReference type="InterPro" id="IPR000483">
    <property type="entry name" value="Cys-rich_flank_reg_C"/>
</dbReference>
<evidence type="ECO:0000256" key="29">
    <source>
        <dbReference type="ARBA" id="ARBA00023329"/>
    </source>
</evidence>
<dbReference type="InterPro" id="IPR036179">
    <property type="entry name" value="Ig-like_dom_sf"/>
</dbReference>
<dbReference type="InterPro" id="IPR003591">
    <property type="entry name" value="Leu-rich_rpt_typical-subtyp"/>
</dbReference>
<evidence type="ECO:0000256" key="21">
    <source>
        <dbReference type="ARBA" id="ARBA00022989"/>
    </source>
</evidence>
<dbReference type="PANTHER" id="PTHR24367:SF10">
    <property type="entry name" value="LEUCINE-RICH REPEAT LGI FAMILY MEMBER 3"/>
    <property type="match status" value="1"/>
</dbReference>
<evidence type="ECO:0000256" key="19">
    <source>
        <dbReference type="ARBA" id="ARBA00022777"/>
    </source>
</evidence>
<dbReference type="PROSITE" id="PS50912">
    <property type="entry name" value="EAR"/>
    <property type="match status" value="6"/>
</dbReference>
<dbReference type="SMART" id="SM00082">
    <property type="entry name" value="LRRCT"/>
    <property type="match status" value="1"/>
</dbReference>
<dbReference type="Gene3D" id="1.10.510.10">
    <property type="entry name" value="Transferase(Phosphotransferase) domain 1"/>
    <property type="match status" value="1"/>
</dbReference>
<dbReference type="InterPro" id="IPR013098">
    <property type="entry name" value="Ig_I-set"/>
</dbReference>
<evidence type="ECO:0000313" key="39">
    <source>
        <dbReference type="Proteomes" id="UP000246464"/>
    </source>
</evidence>
<evidence type="ECO:0000256" key="24">
    <source>
        <dbReference type="ARBA" id="ARBA00023157"/>
    </source>
</evidence>
<keyword evidence="12" id="KW-0597">Phosphoprotein</keyword>
<dbReference type="SMART" id="SM00248">
    <property type="entry name" value="ANK"/>
    <property type="match status" value="3"/>
</dbReference>
<evidence type="ECO:0000256" key="23">
    <source>
        <dbReference type="ARBA" id="ARBA00023137"/>
    </source>
</evidence>
<dbReference type="InterPro" id="IPR005492">
    <property type="entry name" value="EPTP"/>
</dbReference>
<dbReference type="SMART" id="SM00369">
    <property type="entry name" value="LRR_TYP"/>
    <property type="match status" value="3"/>
</dbReference>
<dbReference type="Pfam" id="PF12796">
    <property type="entry name" value="Ank_2"/>
    <property type="match status" value="1"/>
</dbReference>
<feature type="domain" description="Ig-like" evidence="37">
    <location>
        <begin position="294"/>
        <end position="379"/>
    </location>
</feature>
<evidence type="ECO:0000256" key="8">
    <source>
        <dbReference type="ARBA" id="ARBA00017006"/>
    </source>
</evidence>
<dbReference type="FunFam" id="2.60.40.10:FF:000020">
    <property type="entry name" value="Fibroblast growth factor receptor"/>
    <property type="match status" value="1"/>
</dbReference>
<dbReference type="PRINTS" id="PR00109">
    <property type="entry name" value="TYRKINASE"/>
</dbReference>
<dbReference type="STRING" id="52904.ENSSMAP00000003616"/>
<dbReference type="PROSITE" id="PS00109">
    <property type="entry name" value="PROTEIN_KINASE_TYR"/>
    <property type="match status" value="1"/>
</dbReference>
<dbReference type="FunFam" id="3.30.200.20:FF:000011">
    <property type="entry name" value="Fibroblast growth factor receptor"/>
    <property type="match status" value="1"/>
</dbReference>
<dbReference type="InterPro" id="IPR032675">
    <property type="entry name" value="LRR_dom_sf"/>
</dbReference>
<dbReference type="Pfam" id="PF07714">
    <property type="entry name" value="PK_Tyr_Ser-Thr"/>
    <property type="match status" value="1"/>
</dbReference>
<evidence type="ECO:0000259" key="37">
    <source>
        <dbReference type="PROSITE" id="PS50835"/>
    </source>
</evidence>
<feature type="repeat" description="ANK" evidence="32">
    <location>
        <begin position="61"/>
        <end position="86"/>
    </location>
</feature>
<dbReference type="GO" id="GO:0005886">
    <property type="term" value="C:plasma membrane"/>
    <property type="evidence" value="ECO:0007669"/>
    <property type="project" value="UniProtKB-SubCell"/>
</dbReference>
<evidence type="ECO:0000256" key="22">
    <source>
        <dbReference type="ARBA" id="ARBA00023136"/>
    </source>
</evidence>
<evidence type="ECO:0000256" key="6">
    <source>
        <dbReference type="ARBA" id="ARBA00011902"/>
    </source>
</evidence>
<dbReference type="InterPro" id="IPR002110">
    <property type="entry name" value="Ankyrin_rpt"/>
</dbReference>
<evidence type="ECO:0000256" key="2">
    <source>
        <dbReference type="ARBA" id="ARBA00004251"/>
    </source>
</evidence>
<keyword evidence="16" id="KW-0732">Signal</keyword>
<dbReference type="PROSITE" id="PS00107">
    <property type="entry name" value="PROTEIN_KINASE_ATP"/>
    <property type="match status" value="1"/>
</dbReference>
<dbReference type="InterPro" id="IPR003598">
    <property type="entry name" value="Ig_sub2"/>
</dbReference>
<dbReference type="Gene3D" id="3.80.10.10">
    <property type="entry name" value="Ribonuclease Inhibitor"/>
    <property type="match status" value="1"/>
</dbReference>
<name>A0A2U9BR80_SCOMX</name>
<evidence type="ECO:0000256" key="4">
    <source>
        <dbReference type="ARBA" id="ARBA00004541"/>
    </source>
</evidence>
<evidence type="ECO:0000256" key="33">
    <source>
        <dbReference type="PROSITE-ProRule" id="PRU10141"/>
    </source>
</evidence>
<feature type="domain" description="Ig-like" evidence="37">
    <location>
        <begin position="418"/>
        <end position="506"/>
    </location>
</feature>
<reference evidence="38 39" key="1">
    <citation type="submission" date="2017-12" db="EMBL/GenBank/DDBJ databases">
        <title>Integrating genomic resources of turbot (Scophthalmus maximus) in depth evaluation of genetic and physical mapping variation across individuals.</title>
        <authorList>
            <person name="Martinez P."/>
        </authorList>
    </citation>
    <scope>NUCLEOTIDE SEQUENCE [LARGE SCALE GENOMIC DNA]</scope>
</reference>
<keyword evidence="14" id="KW-0808">Transferase</keyword>
<dbReference type="SUPFAM" id="SSF48726">
    <property type="entry name" value="Immunoglobulin"/>
    <property type="match status" value="3"/>
</dbReference>
<keyword evidence="18 33" id="KW-0547">Nucleotide-binding</keyword>
<dbReference type="Gene3D" id="1.25.40.20">
    <property type="entry name" value="Ankyrin repeat-containing domain"/>
    <property type="match status" value="1"/>
</dbReference>
<keyword evidence="9" id="KW-1003">Cell membrane</keyword>
<evidence type="ECO:0000256" key="16">
    <source>
        <dbReference type="ARBA" id="ARBA00022729"/>
    </source>
</evidence>
<evidence type="ECO:0000256" key="18">
    <source>
        <dbReference type="ARBA" id="ARBA00022741"/>
    </source>
</evidence>
<evidence type="ECO:0000256" key="15">
    <source>
        <dbReference type="ARBA" id="ARBA00022692"/>
    </source>
</evidence>
<dbReference type="GO" id="GO:0048513">
    <property type="term" value="P:animal organ development"/>
    <property type="evidence" value="ECO:0007669"/>
    <property type="project" value="UniProtKB-ARBA"/>
</dbReference>
<dbReference type="Gene3D" id="2.60.40.10">
    <property type="entry name" value="Immunoglobulins"/>
    <property type="match status" value="3"/>
</dbReference>
<keyword evidence="22 35" id="KW-0472">Membrane</keyword>
<evidence type="ECO:0000313" key="38">
    <source>
        <dbReference type="EMBL" id="AWP06695.1"/>
    </source>
</evidence>
<dbReference type="InterPro" id="IPR013151">
    <property type="entry name" value="Immunoglobulin_dom"/>
</dbReference>
<dbReference type="InterPro" id="IPR020635">
    <property type="entry name" value="Tyr_kinase_cat_dom"/>
</dbReference>
<dbReference type="InterPro" id="IPR003599">
    <property type="entry name" value="Ig_sub"/>
</dbReference>
<dbReference type="InterPro" id="IPR009039">
    <property type="entry name" value="EAR"/>
</dbReference>
<dbReference type="Gene3D" id="3.30.200.20">
    <property type="entry name" value="Phosphorylase Kinase, domain 1"/>
    <property type="match status" value="1"/>
</dbReference>
<evidence type="ECO:0000256" key="10">
    <source>
        <dbReference type="ARBA" id="ARBA00022490"/>
    </source>
</evidence>
<keyword evidence="32" id="KW-0040">ANK repeat</keyword>
<dbReference type="CDD" id="cd05857">
    <property type="entry name" value="IgI_2_FGFR"/>
    <property type="match status" value="1"/>
</dbReference>
<evidence type="ECO:0000256" key="3">
    <source>
        <dbReference type="ARBA" id="ARBA00004514"/>
    </source>
</evidence>
<feature type="binding site" evidence="33">
    <location>
        <position position="770"/>
    </location>
    <ligand>
        <name>ATP</name>
        <dbReference type="ChEBI" id="CHEBI:30616"/>
    </ligand>
</feature>
<feature type="region of interest" description="Disordered" evidence="34">
    <location>
        <begin position="384"/>
        <end position="403"/>
    </location>
</feature>
<comment type="subcellular location">
    <subcellularLocation>
        <location evidence="2">Cell membrane</location>
        <topology evidence="2">Single-pass type I membrane protein</topology>
    </subcellularLocation>
    <subcellularLocation>
        <location evidence="3">Cytoplasm</location>
        <location evidence="3">Cytosol</location>
    </subcellularLocation>
    <subcellularLocation>
        <location evidence="4">Cytoplasmic vesicle</location>
    </subcellularLocation>
    <subcellularLocation>
        <location evidence="1">Nucleus</location>
    </subcellularLocation>
    <subcellularLocation>
        <location evidence="5">Secreted</location>
    </subcellularLocation>
</comment>
<dbReference type="Pfam" id="PF00047">
    <property type="entry name" value="ig"/>
    <property type="match status" value="1"/>
</dbReference>
<dbReference type="GO" id="GO:0005576">
    <property type="term" value="C:extracellular region"/>
    <property type="evidence" value="ECO:0007669"/>
    <property type="project" value="UniProtKB-SubCell"/>
</dbReference>
<evidence type="ECO:0000256" key="12">
    <source>
        <dbReference type="ARBA" id="ARBA00022553"/>
    </source>
</evidence>
<evidence type="ECO:0000256" key="1">
    <source>
        <dbReference type="ARBA" id="ARBA00004123"/>
    </source>
</evidence>
<dbReference type="PROSITE" id="PS50297">
    <property type="entry name" value="ANK_REP_REGION"/>
    <property type="match status" value="2"/>
</dbReference>
<evidence type="ECO:0000256" key="20">
    <source>
        <dbReference type="ARBA" id="ARBA00022840"/>
    </source>
</evidence>
<dbReference type="InterPro" id="IPR001245">
    <property type="entry name" value="Ser-Thr/Tyr_kinase_cat_dom"/>
</dbReference>
<dbReference type="FunFam" id="3.80.10.10:FF:000017">
    <property type="entry name" value="leucine-rich repeat LGI family member 3"/>
    <property type="match status" value="1"/>
</dbReference>
<dbReference type="InterPro" id="IPR008266">
    <property type="entry name" value="Tyr_kinase_AS"/>
</dbReference>
<dbReference type="SMART" id="SM00408">
    <property type="entry name" value="IGc2"/>
    <property type="match status" value="3"/>
</dbReference>
<evidence type="ECO:0000259" key="36">
    <source>
        <dbReference type="PROSITE" id="PS50011"/>
    </source>
</evidence>
<evidence type="ECO:0000256" key="7">
    <source>
        <dbReference type="ARBA" id="ARBA00015507"/>
    </source>
</evidence>
<evidence type="ECO:0000256" key="34">
    <source>
        <dbReference type="SAM" id="MobiDB-lite"/>
    </source>
</evidence>
<evidence type="ECO:0000256" key="25">
    <source>
        <dbReference type="ARBA" id="ARBA00023170"/>
    </source>
</evidence>
<feature type="region of interest" description="Disordered" evidence="34">
    <location>
        <begin position="1058"/>
        <end position="1078"/>
    </location>
</feature>
<dbReference type="PANTHER" id="PTHR24367">
    <property type="entry name" value="LEUCINE-RICH REPEAT-CONTAINING PROTEIN"/>
    <property type="match status" value="1"/>
</dbReference>
<keyword evidence="21 35" id="KW-1133">Transmembrane helix</keyword>
<evidence type="ECO:0000256" key="31">
    <source>
        <dbReference type="ARBA" id="ARBA00051243"/>
    </source>
</evidence>
<keyword evidence="28" id="KW-0393">Immunoglobulin domain</keyword>
<gene>
    <name evidence="38" type="ORF">SMAX5B_010866</name>
</gene>
<dbReference type="InterPro" id="IPR013783">
    <property type="entry name" value="Ig-like_fold"/>
</dbReference>
<feature type="compositionally biased region" description="Acidic residues" evidence="34">
    <location>
        <begin position="386"/>
        <end position="397"/>
    </location>
</feature>
<keyword evidence="23" id="KW-0829">Tyrosine-protein kinase</keyword>
<dbReference type="Pfam" id="PF03736">
    <property type="entry name" value="EPTP"/>
    <property type="match status" value="7"/>
</dbReference>
<keyword evidence="39" id="KW-1185">Reference proteome</keyword>
<evidence type="ECO:0000256" key="5">
    <source>
        <dbReference type="ARBA" id="ARBA00004613"/>
    </source>
</evidence>
<accession>A0A2U9BR80</accession>
<keyword evidence="25 38" id="KW-0675">Receptor</keyword>
<feature type="domain" description="Ig-like" evidence="37">
    <location>
        <begin position="515"/>
        <end position="617"/>
    </location>
</feature>
<dbReference type="InterPro" id="IPR001611">
    <property type="entry name" value="Leu-rich_rpt"/>
</dbReference>
<dbReference type="InterPro" id="IPR036770">
    <property type="entry name" value="Ankyrin_rpt-contain_sf"/>
</dbReference>
<dbReference type="FunFam" id="1.10.510.10:FF:000007">
    <property type="entry name" value="Fibroblast growth factor receptor"/>
    <property type="match status" value="1"/>
</dbReference>
<evidence type="ECO:0000256" key="35">
    <source>
        <dbReference type="SAM" id="Phobius"/>
    </source>
</evidence>
<dbReference type="EMBL" id="CP026251">
    <property type="protein sequence ID" value="AWP06695.1"/>
    <property type="molecule type" value="Genomic_DNA"/>
</dbReference>
<evidence type="ECO:0000256" key="28">
    <source>
        <dbReference type="ARBA" id="ARBA00023319"/>
    </source>
</evidence>
<dbReference type="GO" id="GO:0005829">
    <property type="term" value="C:cytosol"/>
    <property type="evidence" value="ECO:0007669"/>
    <property type="project" value="UniProtKB-SubCell"/>
</dbReference>
<dbReference type="SUPFAM" id="SSF101898">
    <property type="entry name" value="NHL repeat"/>
    <property type="match status" value="1"/>
</dbReference>
<evidence type="ECO:0000256" key="17">
    <source>
        <dbReference type="ARBA" id="ARBA00022737"/>
    </source>
</evidence>
<keyword evidence="15 35" id="KW-0812">Transmembrane</keyword>
<dbReference type="PROSITE" id="PS50011">
    <property type="entry name" value="PROTEIN_KINASE_DOM"/>
    <property type="match status" value="1"/>
</dbReference>
<evidence type="ECO:0000256" key="26">
    <source>
        <dbReference type="ARBA" id="ARBA00023180"/>
    </source>
</evidence>
<dbReference type="Pfam" id="PF13855">
    <property type="entry name" value="LRR_8"/>
    <property type="match status" value="1"/>
</dbReference>
<dbReference type="InterPro" id="IPR028174">
    <property type="entry name" value="FGF_rcpt_1"/>
</dbReference>
<evidence type="ECO:0000256" key="14">
    <source>
        <dbReference type="ARBA" id="ARBA00022679"/>
    </source>
</evidence>
<feature type="transmembrane region" description="Helical" evidence="35">
    <location>
        <begin position="635"/>
        <end position="655"/>
    </location>
</feature>
<dbReference type="GO" id="GO:0008021">
    <property type="term" value="C:synaptic vesicle"/>
    <property type="evidence" value="ECO:0007669"/>
    <property type="project" value="TreeGrafter"/>
</dbReference>
<dbReference type="Pfam" id="PF07679">
    <property type="entry name" value="I-set"/>
    <property type="match status" value="2"/>
</dbReference>
<keyword evidence="27" id="KW-0539">Nucleus</keyword>
<dbReference type="InterPro" id="IPR011009">
    <property type="entry name" value="Kinase-like_dom_sf"/>
</dbReference>
<dbReference type="GO" id="GO:0005524">
    <property type="term" value="F:ATP binding"/>
    <property type="evidence" value="ECO:0007669"/>
    <property type="project" value="UniProtKB-UniRule"/>
</dbReference>
<dbReference type="InterPro" id="IPR051295">
    <property type="entry name" value="LGI_related"/>
</dbReference>
<dbReference type="SUPFAM" id="SSF52058">
    <property type="entry name" value="L domain-like"/>
    <property type="match status" value="1"/>
</dbReference>
<organism evidence="38 39">
    <name type="scientific">Scophthalmus maximus</name>
    <name type="common">Turbot</name>
    <name type="synonym">Psetta maxima</name>
    <dbReference type="NCBI Taxonomy" id="52904"/>
    <lineage>
        <taxon>Eukaryota</taxon>
        <taxon>Metazoa</taxon>
        <taxon>Chordata</taxon>
        <taxon>Craniata</taxon>
        <taxon>Vertebrata</taxon>
        <taxon>Euteleostomi</taxon>
        <taxon>Actinopterygii</taxon>
        <taxon>Neopterygii</taxon>
        <taxon>Teleostei</taxon>
        <taxon>Neoteleostei</taxon>
        <taxon>Acanthomorphata</taxon>
        <taxon>Carangaria</taxon>
        <taxon>Pleuronectiformes</taxon>
        <taxon>Pleuronectoidei</taxon>
        <taxon>Scophthalmidae</taxon>
        <taxon>Scophthalmus</taxon>
    </lineage>
</organism>
<evidence type="ECO:0000256" key="27">
    <source>
        <dbReference type="ARBA" id="ARBA00023242"/>
    </source>
</evidence>
<dbReference type="SUPFAM" id="SSF56112">
    <property type="entry name" value="Protein kinase-like (PK-like)"/>
    <property type="match status" value="1"/>
</dbReference>